<dbReference type="OrthoDB" id="312739at2759"/>
<dbReference type="SMR" id="Q22X36"/>
<proteinExistence type="predicted"/>
<dbReference type="PRINTS" id="PR02000">
    <property type="entry name" value="GCR1PLANT"/>
</dbReference>
<keyword evidence="2 9" id="KW-0812">Transmembrane</keyword>
<dbReference type="AlphaFoldDB" id="Q22X36"/>
<keyword evidence="7" id="KW-0807">Transducer</keyword>
<dbReference type="eggNOG" id="ENOG502QUBH">
    <property type="taxonomic scope" value="Eukaryota"/>
</dbReference>
<dbReference type="GO" id="GO:0007166">
    <property type="term" value="P:cell surface receptor signaling pathway"/>
    <property type="evidence" value="ECO:0007669"/>
    <property type="project" value="InterPro"/>
</dbReference>
<evidence type="ECO:0000259" key="10">
    <source>
        <dbReference type="PROSITE" id="PS50261"/>
    </source>
</evidence>
<dbReference type="OMA" id="RINKNFT"/>
<gene>
    <name evidence="12" type="ORF">TTHERM_00633170</name>
</gene>
<keyword evidence="3 9" id="KW-1133">Transmembrane helix</keyword>
<dbReference type="InParanoid" id="Q22X36"/>
<evidence type="ECO:0000256" key="6">
    <source>
        <dbReference type="ARBA" id="ARBA00023170"/>
    </source>
</evidence>
<feature type="transmembrane region" description="Helical" evidence="9">
    <location>
        <begin position="12"/>
        <end position="36"/>
    </location>
</feature>
<dbReference type="PANTHER" id="PTHR23112">
    <property type="entry name" value="G PROTEIN-COUPLED RECEPTOR 157-RELATED"/>
    <property type="match status" value="1"/>
</dbReference>
<dbReference type="Pfam" id="PF05462">
    <property type="entry name" value="Dicty_CAR"/>
    <property type="match status" value="1"/>
</dbReference>
<keyword evidence="6 12" id="KW-0675">Receptor</keyword>
<evidence type="ECO:0000313" key="12">
    <source>
        <dbReference type="EMBL" id="EAR89810.1"/>
    </source>
</evidence>
<dbReference type="InterPro" id="IPR022340">
    <property type="entry name" value="GPCR_GCR1_put"/>
</dbReference>
<evidence type="ECO:0000256" key="4">
    <source>
        <dbReference type="ARBA" id="ARBA00023040"/>
    </source>
</evidence>
<feature type="domain" description="G-protein coupled receptors family 1 profile" evidence="11">
    <location>
        <begin position="27"/>
        <end position="263"/>
    </location>
</feature>
<dbReference type="GO" id="GO:0005886">
    <property type="term" value="C:plasma membrane"/>
    <property type="evidence" value="ECO:0007669"/>
    <property type="project" value="TreeGrafter"/>
</dbReference>
<feature type="transmembrane region" description="Helical" evidence="9">
    <location>
        <begin position="86"/>
        <end position="107"/>
    </location>
</feature>
<dbReference type="RefSeq" id="XP_001010055.1">
    <property type="nucleotide sequence ID" value="XM_001010055.3"/>
</dbReference>
<feature type="region of interest" description="Disordered" evidence="8">
    <location>
        <begin position="298"/>
        <end position="325"/>
    </location>
</feature>
<sequence length="325" mass="36577">MTIVSNHNQVNIIQIIAIVVSSFSLLGAIFIIGIFLSFKKLRVFPFIYVFWLSVSDLISSIGYLLVTDSIGDTPEQLQEANFTCKTQALMINFGQLASICWTAVIAWTLYNSTVKVVTNLQQKTETKMVAIAFGFPLIMSLIPLILNEYGPQGGWCWIKSEGSNKVLTFILVGIEFYIPLWIAFVFNGITIYRVIKYVKSITQDKNQLKLINRLTLYPLILLVCWSAGTVERVFDFIGISSEILSYLHIFFGGLQGFFNACVYGLNSNVRKVIRENLCSSLPCFASAYIYEEQNLNEAEDHQQDSKKTASISSGEGQVEMEQLNQ</sequence>
<dbReference type="GO" id="GO:0004930">
    <property type="term" value="F:G protein-coupled receptor activity"/>
    <property type="evidence" value="ECO:0007669"/>
    <property type="project" value="UniProtKB-KW"/>
</dbReference>
<dbReference type="Gene3D" id="1.20.1070.10">
    <property type="entry name" value="Rhodopsin 7-helix transmembrane proteins"/>
    <property type="match status" value="1"/>
</dbReference>
<evidence type="ECO:0000256" key="8">
    <source>
        <dbReference type="SAM" id="MobiDB-lite"/>
    </source>
</evidence>
<dbReference type="Proteomes" id="UP000009168">
    <property type="component" value="Unassembled WGS sequence"/>
</dbReference>
<evidence type="ECO:0000256" key="9">
    <source>
        <dbReference type="SAM" id="Phobius"/>
    </source>
</evidence>
<evidence type="ECO:0000259" key="11">
    <source>
        <dbReference type="PROSITE" id="PS50262"/>
    </source>
</evidence>
<organism evidence="12 13">
    <name type="scientific">Tetrahymena thermophila (strain SB210)</name>
    <dbReference type="NCBI Taxonomy" id="312017"/>
    <lineage>
        <taxon>Eukaryota</taxon>
        <taxon>Sar</taxon>
        <taxon>Alveolata</taxon>
        <taxon>Ciliophora</taxon>
        <taxon>Intramacronucleata</taxon>
        <taxon>Oligohymenophorea</taxon>
        <taxon>Hymenostomatida</taxon>
        <taxon>Tetrahymenina</taxon>
        <taxon>Tetrahymenidae</taxon>
        <taxon>Tetrahymena</taxon>
    </lineage>
</organism>
<dbReference type="InterPro" id="IPR022343">
    <property type="entry name" value="GCR1-cAMP_receptor"/>
</dbReference>
<feature type="transmembrane region" description="Helical" evidence="9">
    <location>
        <begin position="43"/>
        <end position="66"/>
    </location>
</feature>
<name>Q22X36_TETTS</name>
<evidence type="ECO:0000256" key="3">
    <source>
        <dbReference type="ARBA" id="ARBA00022989"/>
    </source>
</evidence>
<feature type="transmembrane region" description="Helical" evidence="9">
    <location>
        <begin position="243"/>
        <end position="265"/>
    </location>
</feature>
<feature type="compositionally biased region" description="Basic and acidic residues" evidence="8">
    <location>
        <begin position="298"/>
        <end position="307"/>
    </location>
</feature>
<evidence type="ECO:0000256" key="2">
    <source>
        <dbReference type="ARBA" id="ARBA00022692"/>
    </source>
</evidence>
<dbReference type="KEGG" id="tet:TTHERM_00633170"/>
<dbReference type="GO" id="GO:0007189">
    <property type="term" value="P:adenylate cyclase-activating G protein-coupled receptor signaling pathway"/>
    <property type="evidence" value="ECO:0007669"/>
    <property type="project" value="TreeGrafter"/>
</dbReference>
<evidence type="ECO:0000256" key="1">
    <source>
        <dbReference type="ARBA" id="ARBA00004141"/>
    </source>
</evidence>
<accession>Q22X36</accession>
<dbReference type="EMBL" id="GG662809">
    <property type="protein sequence ID" value="EAR89810.1"/>
    <property type="molecule type" value="Genomic_DNA"/>
</dbReference>
<feature type="transmembrane region" description="Helical" evidence="9">
    <location>
        <begin position="128"/>
        <end position="146"/>
    </location>
</feature>
<keyword evidence="4" id="KW-0297">G-protein coupled receptor</keyword>
<dbReference type="STRING" id="312017.Q22X36"/>
<evidence type="ECO:0000313" key="13">
    <source>
        <dbReference type="Proteomes" id="UP000009168"/>
    </source>
</evidence>
<keyword evidence="5 9" id="KW-0472">Membrane</keyword>
<dbReference type="SUPFAM" id="SSF81321">
    <property type="entry name" value="Family A G protein-coupled receptor-like"/>
    <property type="match status" value="1"/>
</dbReference>
<dbReference type="GeneID" id="7826208"/>
<feature type="domain" description="G-protein coupled receptors family 2 profile 2" evidence="10">
    <location>
        <begin position="13"/>
        <end position="267"/>
    </location>
</feature>
<dbReference type="PRINTS" id="PR02001">
    <property type="entry name" value="GCR1CAMPR"/>
</dbReference>
<protein>
    <submittedName>
        <fullName evidence="12">7 transmembrane receptor (Secretin family) protein</fullName>
    </submittedName>
</protein>
<dbReference type="PROSITE" id="PS50262">
    <property type="entry name" value="G_PROTEIN_RECEP_F1_2"/>
    <property type="match status" value="1"/>
</dbReference>
<dbReference type="PROSITE" id="PS50261">
    <property type="entry name" value="G_PROTEIN_RECEP_F2_4"/>
    <property type="match status" value="1"/>
</dbReference>
<reference evidence="13" key="1">
    <citation type="journal article" date="2006" name="PLoS Biol.">
        <title>Macronuclear genome sequence of the ciliate Tetrahymena thermophila, a model eukaryote.</title>
        <authorList>
            <person name="Eisen J.A."/>
            <person name="Coyne R.S."/>
            <person name="Wu M."/>
            <person name="Wu D."/>
            <person name="Thiagarajan M."/>
            <person name="Wortman J.R."/>
            <person name="Badger J.H."/>
            <person name="Ren Q."/>
            <person name="Amedeo P."/>
            <person name="Jones K.M."/>
            <person name="Tallon L.J."/>
            <person name="Delcher A.L."/>
            <person name="Salzberg S.L."/>
            <person name="Silva J.C."/>
            <person name="Haas B.J."/>
            <person name="Majoros W.H."/>
            <person name="Farzad M."/>
            <person name="Carlton J.M."/>
            <person name="Smith R.K. Jr."/>
            <person name="Garg J."/>
            <person name="Pearlman R.E."/>
            <person name="Karrer K.M."/>
            <person name="Sun L."/>
            <person name="Manning G."/>
            <person name="Elde N.C."/>
            <person name="Turkewitz A.P."/>
            <person name="Asai D.J."/>
            <person name="Wilkes D.E."/>
            <person name="Wang Y."/>
            <person name="Cai H."/>
            <person name="Collins K."/>
            <person name="Stewart B.A."/>
            <person name="Lee S.R."/>
            <person name="Wilamowska K."/>
            <person name="Weinberg Z."/>
            <person name="Ruzzo W.L."/>
            <person name="Wloga D."/>
            <person name="Gaertig J."/>
            <person name="Frankel J."/>
            <person name="Tsao C.-C."/>
            <person name="Gorovsky M.A."/>
            <person name="Keeling P.J."/>
            <person name="Waller R.F."/>
            <person name="Patron N.J."/>
            <person name="Cherry J.M."/>
            <person name="Stover N.A."/>
            <person name="Krieger C.J."/>
            <person name="del Toro C."/>
            <person name="Ryder H.F."/>
            <person name="Williamson S.C."/>
            <person name="Barbeau R.A."/>
            <person name="Hamilton E.P."/>
            <person name="Orias E."/>
        </authorList>
    </citation>
    <scope>NUCLEOTIDE SEQUENCE [LARGE SCALE GENOMIC DNA]</scope>
    <source>
        <strain evidence="13">SB210</strain>
    </source>
</reference>
<dbReference type="PANTHER" id="PTHR23112:SF0">
    <property type="entry name" value="TRANSMEMBRANE PROTEIN 116"/>
    <property type="match status" value="1"/>
</dbReference>
<dbReference type="HOGENOM" id="CLU_077260_0_0_1"/>
<feature type="transmembrane region" description="Helical" evidence="9">
    <location>
        <begin position="210"/>
        <end position="228"/>
    </location>
</feature>
<evidence type="ECO:0000256" key="7">
    <source>
        <dbReference type="ARBA" id="ARBA00023224"/>
    </source>
</evidence>
<comment type="subcellular location">
    <subcellularLocation>
        <location evidence="1">Membrane</location>
        <topology evidence="1">Multi-pass membrane protein</topology>
    </subcellularLocation>
</comment>
<feature type="transmembrane region" description="Helical" evidence="9">
    <location>
        <begin position="166"/>
        <end position="189"/>
    </location>
</feature>
<dbReference type="InterPro" id="IPR017981">
    <property type="entry name" value="GPCR_2-like_7TM"/>
</dbReference>
<keyword evidence="13" id="KW-1185">Reference proteome</keyword>
<evidence type="ECO:0000256" key="5">
    <source>
        <dbReference type="ARBA" id="ARBA00023136"/>
    </source>
</evidence>
<dbReference type="InterPro" id="IPR017452">
    <property type="entry name" value="GPCR_Rhodpsn_7TM"/>
</dbReference>